<evidence type="ECO:0000259" key="1">
    <source>
        <dbReference type="PROSITE" id="PS50004"/>
    </source>
</evidence>
<protein>
    <submittedName>
        <fullName evidence="2">C2 calcium-dependent membrane targeting</fullName>
    </submittedName>
</protein>
<evidence type="ECO:0000313" key="2">
    <source>
        <dbReference type="EMBL" id="OMO62840.1"/>
    </source>
</evidence>
<reference evidence="2 3" key="1">
    <citation type="submission" date="2013-09" db="EMBL/GenBank/DDBJ databases">
        <title>Corchorus capsularis genome sequencing.</title>
        <authorList>
            <person name="Alam M."/>
            <person name="Haque M.S."/>
            <person name="Islam M.S."/>
            <person name="Emdad E.M."/>
            <person name="Islam M.M."/>
            <person name="Ahmed B."/>
            <person name="Halim A."/>
            <person name="Hossen Q.M.M."/>
            <person name="Hossain M.Z."/>
            <person name="Ahmed R."/>
            <person name="Khan M.M."/>
            <person name="Islam R."/>
            <person name="Rashid M.M."/>
            <person name="Khan S.A."/>
            <person name="Rahman M.S."/>
            <person name="Alam M."/>
        </authorList>
    </citation>
    <scope>NUCLEOTIDE SEQUENCE [LARGE SCALE GENOMIC DNA]</scope>
    <source>
        <strain evidence="3">cv. CVL-1</strain>
        <tissue evidence="2">Whole seedling</tissue>
    </source>
</reference>
<feature type="domain" description="C2" evidence="1">
    <location>
        <begin position="24"/>
        <end position="141"/>
    </location>
</feature>
<accession>A0A1R3GXW3</accession>
<dbReference type="InterPro" id="IPR037768">
    <property type="entry name" value="C2B_Copine"/>
</dbReference>
<feature type="non-terminal residue" evidence="2">
    <location>
        <position position="1"/>
    </location>
</feature>
<dbReference type="PANTHER" id="PTHR10857">
    <property type="entry name" value="COPINE"/>
    <property type="match status" value="1"/>
</dbReference>
<dbReference type="CDD" id="cd04047">
    <property type="entry name" value="C2B_Copine"/>
    <property type="match status" value="1"/>
</dbReference>
<feature type="non-terminal residue" evidence="2">
    <location>
        <position position="141"/>
    </location>
</feature>
<dbReference type="EMBL" id="AWWV01013121">
    <property type="protein sequence ID" value="OMO62840.1"/>
    <property type="molecule type" value="Genomic_DNA"/>
</dbReference>
<organism evidence="2 3">
    <name type="scientific">Corchorus capsularis</name>
    <name type="common">Jute</name>
    <dbReference type="NCBI Taxonomy" id="210143"/>
    <lineage>
        <taxon>Eukaryota</taxon>
        <taxon>Viridiplantae</taxon>
        <taxon>Streptophyta</taxon>
        <taxon>Embryophyta</taxon>
        <taxon>Tracheophyta</taxon>
        <taxon>Spermatophyta</taxon>
        <taxon>Magnoliopsida</taxon>
        <taxon>eudicotyledons</taxon>
        <taxon>Gunneridae</taxon>
        <taxon>Pentapetalae</taxon>
        <taxon>rosids</taxon>
        <taxon>malvids</taxon>
        <taxon>Malvales</taxon>
        <taxon>Malvaceae</taxon>
        <taxon>Grewioideae</taxon>
        <taxon>Apeibeae</taxon>
        <taxon>Corchorus</taxon>
    </lineage>
</organism>
<name>A0A1R3GXW3_COCAP</name>
<dbReference type="InterPro" id="IPR000008">
    <property type="entry name" value="C2_dom"/>
</dbReference>
<dbReference type="PROSITE" id="PS50004">
    <property type="entry name" value="C2"/>
    <property type="match status" value="1"/>
</dbReference>
<dbReference type="InterPro" id="IPR045052">
    <property type="entry name" value="Copine"/>
</dbReference>
<evidence type="ECO:0000313" key="3">
    <source>
        <dbReference type="Proteomes" id="UP000188268"/>
    </source>
</evidence>
<dbReference type="Pfam" id="PF00168">
    <property type="entry name" value="C2"/>
    <property type="match status" value="1"/>
</dbReference>
<dbReference type="Gene3D" id="2.60.40.150">
    <property type="entry name" value="C2 domain"/>
    <property type="match status" value="1"/>
</dbReference>
<proteinExistence type="predicted"/>
<dbReference type="Proteomes" id="UP000188268">
    <property type="component" value="Unassembled WGS sequence"/>
</dbReference>
<comment type="caution">
    <text evidence="2">The sequence shown here is derived from an EMBL/GenBank/DDBJ whole genome shotgun (WGS) entry which is preliminary data.</text>
</comment>
<dbReference type="InterPro" id="IPR035892">
    <property type="entry name" value="C2_domain_sf"/>
</dbReference>
<dbReference type="GO" id="GO:0005886">
    <property type="term" value="C:plasma membrane"/>
    <property type="evidence" value="ECO:0007669"/>
    <property type="project" value="TreeGrafter"/>
</dbReference>
<gene>
    <name evidence="2" type="ORF">CCACVL1_22614</name>
</gene>
<dbReference type="GO" id="GO:0005544">
    <property type="term" value="F:calcium-dependent phospholipid binding"/>
    <property type="evidence" value="ECO:0007669"/>
    <property type="project" value="InterPro"/>
</dbReference>
<keyword evidence="3" id="KW-1185">Reference proteome</keyword>
<dbReference type="AlphaFoldDB" id="A0A1R3GXW3"/>
<sequence length="141" mass="15805">ALKLDEQEFLGEATCVVSEIVTKRDRSLTLNLHGKNGAEGSRNLGSITVHAEETKESRISLLPNCCMVKDMFSKSDPFLRIFRINPSGKLVPICKTEVINNNLYPSWRPIHLTMQQFGSKDTPLLIDCFDFNNNGNHTLIG</sequence>
<dbReference type="GO" id="GO:0071277">
    <property type="term" value="P:cellular response to calcium ion"/>
    <property type="evidence" value="ECO:0007669"/>
    <property type="project" value="TreeGrafter"/>
</dbReference>
<dbReference type="PANTHER" id="PTHR10857:SF120">
    <property type="entry name" value="PROTEIN BONZAI 3"/>
    <property type="match status" value="1"/>
</dbReference>
<dbReference type="OrthoDB" id="5855668at2759"/>
<dbReference type="SUPFAM" id="SSF49562">
    <property type="entry name" value="C2 domain (Calcium/lipid-binding domain, CaLB)"/>
    <property type="match status" value="1"/>
</dbReference>
<dbReference type="STRING" id="210143.A0A1R3GXW3"/>